<dbReference type="Gramene" id="KOM43207">
    <property type="protein sequence ID" value="KOM43207"/>
    <property type="gene ID" value="LR48_Vigan05g081100"/>
</dbReference>
<gene>
    <name evidence="2" type="ORF">LR48_Vigan05g081100</name>
</gene>
<organism evidence="2 3">
    <name type="scientific">Phaseolus angularis</name>
    <name type="common">Azuki bean</name>
    <name type="synonym">Vigna angularis</name>
    <dbReference type="NCBI Taxonomy" id="3914"/>
    <lineage>
        <taxon>Eukaryota</taxon>
        <taxon>Viridiplantae</taxon>
        <taxon>Streptophyta</taxon>
        <taxon>Embryophyta</taxon>
        <taxon>Tracheophyta</taxon>
        <taxon>Spermatophyta</taxon>
        <taxon>Magnoliopsida</taxon>
        <taxon>eudicotyledons</taxon>
        <taxon>Gunneridae</taxon>
        <taxon>Pentapetalae</taxon>
        <taxon>rosids</taxon>
        <taxon>fabids</taxon>
        <taxon>Fabales</taxon>
        <taxon>Fabaceae</taxon>
        <taxon>Papilionoideae</taxon>
        <taxon>50 kb inversion clade</taxon>
        <taxon>NPAAA clade</taxon>
        <taxon>indigoferoid/millettioid clade</taxon>
        <taxon>Phaseoleae</taxon>
        <taxon>Vigna</taxon>
    </lineage>
</organism>
<feature type="compositionally biased region" description="Low complexity" evidence="1">
    <location>
        <begin position="51"/>
        <end position="61"/>
    </location>
</feature>
<feature type="region of interest" description="Disordered" evidence="1">
    <location>
        <begin position="30"/>
        <end position="64"/>
    </location>
</feature>
<evidence type="ECO:0000313" key="3">
    <source>
        <dbReference type="Proteomes" id="UP000053144"/>
    </source>
</evidence>
<evidence type="ECO:0000256" key="1">
    <source>
        <dbReference type="SAM" id="MobiDB-lite"/>
    </source>
</evidence>
<name>A0A0L9UKV9_PHAAN</name>
<reference evidence="3" key="1">
    <citation type="journal article" date="2015" name="Proc. Natl. Acad. Sci. U.S.A.">
        <title>Genome sequencing of adzuki bean (Vigna angularis) provides insight into high starch and low fat accumulation and domestication.</title>
        <authorList>
            <person name="Yang K."/>
            <person name="Tian Z."/>
            <person name="Chen C."/>
            <person name="Luo L."/>
            <person name="Zhao B."/>
            <person name="Wang Z."/>
            <person name="Yu L."/>
            <person name="Li Y."/>
            <person name="Sun Y."/>
            <person name="Li W."/>
            <person name="Chen Y."/>
            <person name="Li Y."/>
            <person name="Zhang Y."/>
            <person name="Ai D."/>
            <person name="Zhao J."/>
            <person name="Shang C."/>
            <person name="Ma Y."/>
            <person name="Wu B."/>
            <person name="Wang M."/>
            <person name="Gao L."/>
            <person name="Sun D."/>
            <person name="Zhang P."/>
            <person name="Guo F."/>
            <person name="Wang W."/>
            <person name="Li Y."/>
            <person name="Wang J."/>
            <person name="Varshney R.K."/>
            <person name="Wang J."/>
            <person name="Ling H.Q."/>
            <person name="Wan P."/>
        </authorList>
    </citation>
    <scope>NUCLEOTIDE SEQUENCE</scope>
    <source>
        <strain evidence="3">cv. Jingnong 6</strain>
    </source>
</reference>
<evidence type="ECO:0000313" key="2">
    <source>
        <dbReference type="EMBL" id="KOM43207.1"/>
    </source>
</evidence>
<dbReference type="EMBL" id="CM003375">
    <property type="protein sequence ID" value="KOM43207.1"/>
    <property type="molecule type" value="Genomic_DNA"/>
</dbReference>
<dbReference type="Proteomes" id="UP000053144">
    <property type="component" value="Chromosome 5"/>
</dbReference>
<sequence length="131" mass="15168">MHDVVIVILRLSRMCMSNVNELICEFSERSEEGERWNQKRHQKVQKEKPKLPLSGSLPLSGTQEFTGDPLRGKMVAEGKKPTHALTVERHFTVERRSKYSLFHPFEGRSSMLRIPLHLSKVLSFILPLLFI</sequence>
<protein>
    <submittedName>
        <fullName evidence="2">Uncharacterized protein</fullName>
    </submittedName>
</protein>
<dbReference type="AlphaFoldDB" id="A0A0L9UKV9"/>
<accession>A0A0L9UKV9</accession>
<proteinExistence type="predicted"/>